<gene>
    <name evidence="1" type="ORF">GCM10023185_31050</name>
</gene>
<name>A0ABP8IM79_9BACT</name>
<proteinExistence type="predicted"/>
<dbReference type="Proteomes" id="UP001501153">
    <property type="component" value="Unassembled WGS sequence"/>
</dbReference>
<sequence>MADTCNKLSKNVVSRACAVSGGIKNRVWVFHTSDFTGAKTYATNGSLSGFTLVADAEGIKATGRARKGNTTNKLSKNEEGAVNVEQAVALEFRYNTEAEKNAIMEFLRADNKTVFVETNAGTIRQHFAEFGDDTFEGEDGSGTAIGDASNILKVTLKGNEQDLPIFFEAPVGTSGLTQLAASKAYLDALCVADVI</sequence>
<accession>A0ABP8IM79</accession>
<comment type="caution">
    <text evidence="1">The sequence shown here is derived from an EMBL/GenBank/DDBJ whole genome shotgun (WGS) entry which is preliminary data.</text>
</comment>
<evidence type="ECO:0000313" key="2">
    <source>
        <dbReference type="Proteomes" id="UP001501153"/>
    </source>
</evidence>
<evidence type="ECO:0008006" key="3">
    <source>
        <dbReference type="Google" id="ProtNLM"/>
    </source>
</evidence>
<keyword evidence="2" id="KW-1185">Reference proteome</keyword>
<dbReference type="RefSeq" id="WP_345237013.1">
    <property type="nucleotide sequence ID" value="NZ_BAABGZ010000066.1"/>
</dbReference>
<evidence type="ECO:0000313" key="1">
    <source>
        <dbReference type="EMBL" id="GAA4362779.1"/>
    </source>
</evidence>
<protein>
    <recommendedName>
        <fullName evidence="3">Major tail protein</fullName>
    </recommendedName>
</protein>
<reference evidence="2" key="1">
    <citation type="journal article" date="2019" name="Int. J. Syst. Evol. Microbiol.">
        <title>The Global Catalogue of Microorganisms (GCM) 10K type strain sequencing project: providing services to taxonomists for standard genome sequencing and annotation.</title>
        <authorList>
            <consortium name="The Broad Institute Genomics Platform"/>
            <consortium name="The Broad Institute Genome Sequencing Center for Infectious Disease"/>
            <person name="Wu L."/>
            <person name="Ma J."/>
        </authorList>
    </citation>
    <scope>NUCLEOTIDE SEQUENCE [LARGE SCALE GENOMIC DNA]</scope>
    <source>
        <strain evidence="2">JCM 17923</strain>
    </source>
</reference>
<organism evidence="1 2">
    <name type="scientific">Hymenobacter saemangeumensis</name>
    <dbReference type="NCBI Taxonomy" id="1084522"/>
    <lineage>
        <taxon>Bacteria</taxon>
        <taxon>Pseudomonadati</taxon>
        <taxon>Bacteroidota</taxon>
        <taxon>Cytophagia</taxon>
        <taxon>Cytophagales</taxon>
        <taxon>Hymenobacteraceae</taxon>
        <taxon>Hymenobacter</taxon>
    </lineage>
</organism>
<dbReference type="EMBL" id="BAABGZ010000066">
    <property type="protein sequence ID" value="GAA4362779.1"/>
    <property type="molecule type" value="Genomic_DNA"/>
</dbReference>